<accession>A0A6J5LXF5</accession>
<reference evidence="1" key="1">
    <citation type="submission" date="2020-04" db="EMBL/GenBank/DDBJ databases">
        <authorList>
            <person name="Chiriac C."/>
            <person name="Salcher M."/>
            <person name="Ghai R."/>
            <person name="Kavagutti S V."/>
        </authorList>
    </citation>
    <scope>NUCLEOTIDE SEQUENCE</scope>
</reference>
<evidence type="ECO:0000313" key="1">
    <source>
        <dbReference type="EMBL" id="CAB4136379.1"/>
    </source>
</evidence>
<protein>
    <submittedName>
        <fullName evidence="1">Uncharacterized protein</fullName>
    </submittedName>
</protein>
<proteinExistence type="predicted"/>
<organism evidence="1">
    <name type="scientific">uncultured Caudovirales phage</name>
    <dbReference type="NCBI Taxonomy" id="2100421"/>
    <lineage>
        <taxon>Viruses</taxon>
        <taxon>Duplodnaviria</taxon>
        <taxon>Heunggongvirae</taxon>
        <taxon>Uroviricota</taxon>
        <taxon>Caudoviricetes</taxon>
        <taxon>Peduoviridae</taxon>
        <taxon>Maltschvirus</taxon>
        <taxon>Maltschvirus maltsch</taxon>
    </lineage>
</organism>
<evidence type="ECO:0000313" key="2">
    <source>
        <dbReference type="EMBL" id="CAB4151748.1"/>
    </source>
</evidence>
<dbReference type="EMBL" id="LR796554">
    <property type="protein sequence ID" value="CAB4151748.1"/>
    <property type="molecule type" value="Genomic_DNA"/>
</dbReference>
<name>A0A6J5LXF5_9CAUD</name>
<gene>
    <name evidence="1" type="ORF">UFOVP304_5</name>
    <name evidence="2" type="ORF">UFOVP584_32</name>
</gene>
<dbReference type="EMBL" id="LR796322">
    <property type="protein sequence ID" value="CAB4136379.1"/>
    <property type="molecule type" value="Genomic_DNA"/>
</dbReference>
<sequence>MYNMKHNERNAGAKKKFPNVETEILHIRRKVPKGKANDLKEQVNNLINQLQKDALQKCADESLKSK</sequence>